<name>A0A6I4MQ31_9ACTN</name>
<proteinExistence type="predicted"/>
<feature type="compositionally biased region" description="Basic and acidic residues" evidence="1">
    <location>
        <begin position="454"/>
        <end position="468"/>
    </location>
</feature>
<feature type="compositionally biased region" description="Basic and acidic residues" evidence="1">
    <location>
        <begin position="478"/>
        <end position="492"/>
    </location>
</feature>
<dbReference type="Gene3D" id="1.20.120.1690">
    <property type="match status" value="1"/>
</dbReference>
<reference evidence="3" key="1">
    <citation type="submission" date="2019-12" db="EMBL/GenBank/DDBJ databases">
        <title>Actinomadura physcomitrii sp. nov., a novel actinomycete isolated from moss [Physcomitrium sphaericum (Ludw) Fuernr].</title>
        <authorList>
            <person name="Zhuang X."/>
        </authorList>
    </citation>
    <scope>NUCLEOTIDE SEQUENCE [LARGE SCALE GENOMIC DNA]</scope>
    <source>
        <strain evidence="3">LD22</strain>
    </source>
</reference>
<protein>
    <submittedName>
        <fullName evidence="3">VWA domain-containing protein</fullName>
    </submittedName>
</protein>
<sequence>MSERPEFTIRVDHNPYLPAGGREMHAVVTVEARSDGDGAGPPAEGGAAEIIIIDTSGSMSYGGKMAAARRAAKAAVGVLRDGVRFAVVAGANRPRMIYPQGERLVEASASTRRSAANAVGRLEAAGGTAIGSWLRLADRLFDGLSPSRGDDPPHPPGRLRRNPDGAVKHAILLTDGKNQHESDEELDAALRQCSGHFLCDARGVGTDWEVAELRKITSALLGGFLDVPDPKDLEADFLEMTRAAMGKQVADVALRVWTPQHAELKLFKQMVPTVDDLTGKRARSGAQTADFPLGAWGSEKREYFLSVQVRPGEIGRQMRAAWVKVIAPGSGGEAERELASGNVLAEWTDDEALSTRINKRVAHHTGQSELADAIQEGLEARREGDEDTATARLGRAVVLAREVGNEQIAELLDKVVDVIDPVTGTVRLKADVSKADEMSLDTRSVRTVRTARTRKSDLPPEDQQKTPQDEPDEPDEPEAPRDTPRDAQRDTPPDEAGS</sequence>
<comment type="caution">
    <text evidence="3">The sequence shown here is derived from an EMBL/GenBank/DDBJ whole genome shotgun (WGS) entry which is preliminary data.</text>
</comment>
<dbReference type="InterPro" id="IPR041176">
    <property type="entry name" value="VWA_3_C"/>
</dbReference>
<dbReference type="InterPro" id="IPR002035">
    <property type="entry name" value="VWF_A"/>
</dbReference>
<dbReference type="PROSITE" id="PS50234">
    <property type="entry name" value="VWFA"/>
    <property type="match status" value="1"/>
</dbReference>
<dbReference type="Pfam" id="PF13768">
    <property type="entry name" value="VWA_3"/>
    <property type="match status" value="1"/>
</dbReference>
<evidence type="ECO:0000256" key="1">
    <source>
        <dbReference type="SAM" id="MobiDB-lite"/>
    </source>
</evidence>
<dbReference type="Proteomes" id="UP000462055">
    <property type="component" value="Unassembled WGS sequence"/>
</dbReference>
<dbReference type="InterPro" id="IPR051266">
    <property type="entry name" value="CLCR"/>
</dbReference>
<evidence type="ECO:0000313" key="3">
    <source>
        <dbReference type="EMBL" id="MWA06825.1"/>
    </source>
</evidence>
<evidence type="ECO:0000259" key="2">
    <source>
        <dbReference type="PROSITE" id="PS50234"/>
    </source>
</evidence>
<gene>
    <name evidence="3" type="ORF">F8568_042080</name>
</gene>
<evidence type="ECO:0000313" key="4">
    <source>
        <dbReference type="Proteomes" id="UP000462055"/>
    </source>
</evidence>
<feature type="domain" description="VWFA" evidence="2">
    <location>
        <begin position="48"/>
        <end position="241"/>
    </location>
</feature>
<dbReference type="CDD" id="cd00198">
    <property type="entry name" value="vWFA"/>
    <property type="match status" value="1"/>
</dbReference>
<keyword evidence="4" id="KW-1185">Reference proteome</keyword>
<feature type="region of interest" description="Disordered" evidence="1">
    <location>
        <begin position="144"/>
        <end position="164"/>
    </location>
</feature>
<organism evidence="3 4">
    <name type="scientific">Actinomadura physcomitrii</name>
    <dbReference type="NCBI Taxonomy" id="2650748"/>
    <lineage>
        <taxon>Bacteria</taxon>
        <taxon>Bacillati</taxon>
        <taxon>Actinomycetota</taxon>
        <taxon>Actinomycetes</taxon>
        <taxon>Streptosporangiales</taxon>
        <taxon>Thermomonosporaceae</taxon>
        <taxon>Actinomadura</taxon>
    </lineage>
</organism>
<dbReference type="InterPro" id="IPR036465">
    <property type="entry name" value="vWFA_dom_sf"/>
</dbReference>
<dbReference type="Gene3D" id="2.60.40.3670">
    <property type="match status" value="2"/>
</dbReference>
<dbReference type="SUPFAM" id="SSF53300">
    <property type="entry name" value="vWA-like"/>
    <property type="match status" value="1"/>
</dbReference>
<feature type="region of interest" description="Disordered" evidence="1">
    <location>
        <begin position="441"/>
        <end position="498"/>
    </location>
</feature>
<dbReference type="PANTHER" id="PTHR10579:SF43">
    <property type="entry name" value="ZINC FINGER (C3HC4-TYPE RING FINGER) FAMILY PROTEIN"/>
    <property type="match status" value="1"/>
</dbReference>
<dbReference type="Pfam" id="PF18571">
    <property type="entry name" value="VWA_3_C"/>
    <property type="match status" value="1"/>
</dbReference>
<dbReference type="AlphaFoldDB" id="A0A6I4MQ31"/>
<dbReference type="SMART" id="SM00327">
    <property type="entry name" value="VWA"/>
    <property type="match status" value="1"/>
</dbReference>
<dbReference type="RefSeq" id="WP_151599696.1">
    <property type="nucleotide sequence ID" value="NZ_WBMS02000058.1"/>
</dbReference>
<dbReference type="EMBL" id="WBMS02000058">
    <property type="protein sequence ID" value="MWA06825.1"/>
    <property type="molecule type" value="Genomic_DNA"/>
</dbReference>
<dbReference type="Gene3D" id="3.40.50.410">
    <property type="entry name" value="von Willebrand factor, type A domain"/>
    <property type="match status" value="1"/>
</dbReference>
<accession>A0A6I4MQ31</accession>
<dbReference type="PANTHER" id="PTHR10579">
    <property type="entry name" value="CALCIUM-ACTIVATED CHLORIDE CHANNEL REGULATOR"/>
    <property type="match status" value="1"/>
</dbReference>